<evidence type="ECO:0000259" key="1">
    <source>
        <dbReference type="Pfam" id="PF07398"/>
    </source>
</evidence>
<evidence type="ECO:0000259" key="2">
    <source>
        <dbReference type="Pfam" id="PF11716"/>
    </source>
</evidence>
<dbReference type="GO" id="GO:0005886">
    <property type="term" value="C:plasma membrane"/>
    <property type="evidence" value="ECO:0007669"/>
    <property type="project" value="TreeGrafter"/>
</dbReference>
<dbReference type="PANTHER" id="PTHR40758">
    <property type="entry name" value="CONSERVED PROTEIN"/>
    <property type="match status" value="1"/>
</dbReference>
<keyword evidence="3" id="KW-0413">Isomerase</keyword>
<feature type="domain" description="Mycothiol-dependent maleylpyruvate isomerase metal-binding" evidence="2">
    <location>
        <begin position="13"/>
        <end position="126"/>
    </location>
</feature>
<protein>
    <submittedName>
        <fullName evidence="3">Maleylpyruvate isomerase family mycothiol-dependent enzyme</fullName>
    </submittedName>
</protein>
<keyword evidence="3" id="KW-0670">Pyruvate</keyword>
<dbReference type="Pfam" id="PF07398">
    <property type="entry name" value="MDMPI_C"/>
    <property type="match status" value="1"/>
</dbReference>
<dbReference type="OrthoDB" id="3671213at2"/>
<feature type="domain" description="MDMPI C-terminal" evidence="1">
    <location>
        <begin position="140"/>
        <end position="240"/>
    </location>
</feature>
<dbReference type="InterPro" id="IPR034660">
    <property type="entry name" value="DinB/YfiT-like"/>
</dbReference>
<dbReference type="InterPro" id="IPR017517">
    <property type="entry name" value="Maleyloyr_isom"/>
</dbReference>
<dbReference type="AlphaFoldDB" id="A0A4S8P988"/>
<gene>
    <name evidence="3" type="ORF">E9998_18840</name>
</gene>
<name>A0A4S8P988_9ACTN</name>
<dbReference type="RefSeq" id="WP_136531242.1">
    <property type="nucleotide sequence ID" value="NZ_STGX01000015.1"/>
</dbReference>
<reference evidence="3 4" key="1">
    <citation type="journal article" date="2018" name="Int. J. Syst. Evol. Microbiol.">
        <title>Glycomyces paridis sp. nov., isolated from the medicinal plant Paris polyphylla.</title>
        <authorList>
            <person name="Fang X.M."/>
            <person name="Bai J.L."/>
            <person name="Su J."/>
            <person name="Zhao L.L."/>
            <person name="Liu H.Y."/>
            <person name="Ma B.P."/>
            <person name="Zhang Y.Q."/>
            <person name="Yu L.Y."/>
        </authorList>
    </citation>
    <scope>NUCLEOTIDE SEQUENCE [LARGE SCALE GENOMIC DNA]</scope>
    <source>
        <strain evidence="3 4">CPCC 204357</strain>
    </source>
</reference>
<organism evidence="3 4">
    <name type="scientific">Glycomyces paridis</name>
    <dbReference type="NCBI Taxonomy" id="2126555"/>
    <lineage>
        <taxon>Bacteria</taxon>
        <taxon>Bacillati</taxon>
        <taxon>Actinomycetota</taxon>
        <taxon>Actinomycetes</taxon>
        <taxon>Glycomycetales</taxon>
        <taxon>Glycomycetaceae</taxon>
        <taxon>Glycomyces</taxon>
    </lineage>
</organism>
<dbReference type="Pfam" id="PF11716">
    <property type="entry name" value="MDMPI_N"/>
    <property type="match status" value="1"/>
</dbReference>
<keyword evidence="4" id="KW-1185">Reference proteome</keyword>
<dbReference type="EMBL" id="STGX01000015">
    <property type="protein sequence ID" value="THV26165.1"/>
    <property type="molecule type" value="Genomic_DNA"/>
</dbReference>
<dbReference type="PANTHER" id="PTHR40758:SF1">
    <property type="entry name" value="CONSERVED PROTEIN"/>
    <property type="match status" value="1"/>
</dbReference>
<accession>A0A4S8P988</accession>
<dbReference type="GO" id="GO:0016853">
    <property type="term" value="F:isomerase activity"/>
    <property type="evidence" value="ECO:0007669"/>
    <property type="project" value="UniProtKB-KW"/>
</dbReference>
<dbReference type="InterPro" id="IPR024344">
    <property type="entry name" value="MDMPI_metal-binding"/>
</dbReference>
<evidence type="ECO:0000313" key="3">
    <source>
        <dbReference type="EMBL" id="THV26165.1"/>
    </source>
</evidence>
<dbReference type="InterPro" id="IPR010872">
    <property type="entry name" value="MDMPI_C-term_domain"/>
</dbReference>
<dbReference type="SUPFAM" id="SSF109854">
    <property type="entry name" value="DinB/YfiT-like putative metalloenzymes"/>
    <property type="match status" value="1"/>
</dbReference>
<proteinExistence type="predicted"/>
<evidence type="ECO:0000313" key="4">
    <source>
        <dbReference type="Proteomes" id="UP000305792"/>
    </source>
</evidence>
<sequence>MEPTAFRAHLVTEAALLREAALAAPAEARVPTCPEWTATDLLDHVTETYDHKIASMRLLRDPGDDHRTDRPGTAADRFDAALADLLAEFDARGPDTLAYTWYGPDQTVGFWMRRMAHETLIHRVDAELAADRPRTAIDQRLALDGIDEILTVMVDWGSRAWSAELAPRLAADAGLVVDLAAADRTWTLAVGTDTVTAGPGSHPDPAARIETDPAALLLWLWRRTDAAAVPASGDRAAAARLHALIDEFTQ</sequence>
<dbReference type="Proteomes" id="UP000305792">
    <property type="component" value="Unassembled WGS sequence"/>
</dbReference>
<dbReference type="GO" id="GO:0046872">
    <property type="term" value="F:metal ion binding"/>
    <property type="evidence" value="ECO:0007669"/>
    <property type="project" value="InterPro"/>
</dbReference>
<comment type="caution">
    <text evidence="3">The sequence shown here is derived from an EMBL/GenBank/DDBJ whole genome shotgun (WGS) entry which is preliminary data.</text>
</comment>
<dbReference type="NCBIfam" id="TIGR03083">
    <property type="entry name" value="maleylpyruvate isomerase family mycothiol-dependent enzyme"/>
    <property type="match status" value="1"/>
</dbReference>